<dbReference type="Pfam" id="PF00931">
    <property type="entry name" value="NB-ARC"/>
    <property type="match status" value="1"/>
</dbReference>
<dbReference type="GO" id="GO:0003677">
    <property type="term" value="F:DNA binding"/>
    <property type="evidence" value="ECO:0007669"/>
    <property type="project" value="InterPro"/>
</dbReference>
<dbReference type="SUPFAM" id="SSF52540">
    <property type="entry name" value="P-loop containing nucleoside triphosphate hydrolases"/>
    <property type="match status" value="1"/>
</dbReference>
<dbReference type="InterPro" id="IPR000792">
    <property type="entry name" value="Tscrpt_reg_LuxR_C"/>
</dbReference>
<protein>
    <submittedName>
        <fullName evidence="2">LuxR family transcriptional regulator</fullName>
    </submittedName>
</protein>
<dbReference type="Gene3D" id="1.25.40.10">
    <property type="entry name" value="Tetratricopeptide repeat domain"/>
    <property type="match status" value="1"/>
</dbReference>
<organism evidence="2 3">
    <name type="scientific">Nocardia cyriacigeorgica</name>
    <dbReference type="NCBI Taxonomy" id="135487"/>
    <lineage>
        <taxon>Bacteria</taxon>
        <taxon>Bacillati</taxon>
        <taxon>Actinomycetota</taxon>
        <taxon>Actinomycetes</taxon>
        <taxon>Mycobacteriales</taxon>
        <taxon>Nocardiaceae</taxon>
        <taxon>Nocardia</taxon>
    </lineage>
</organism>
<dbReference type="AlphaFoldDB" id="A0A6P1D2I8"/>
<dbReference type="Pfam" id="PF25872">
    <property type="entry name" value="HTH_77"/>
    <property type="match status" value="1"/>
</dbReference>
<dbReference type="EMBL" id="JAAGUZ010000014">
    <property type="protein sequence ID" value="NEW44208.1"/>
    <property type="molecule type" value="Genomic_DNA"/>
</dbReference>
<dbReference type="SMART" id="SM00421">
    <property type="entry name" value="HTH_LUXR"/>
    <property type="match status" value="1"/>
</dbReference>
<dbReference type="GO" id="GO:0006355">
    <property type="term" value="P:regulation of DNA-templated transcription"/>
    <property type="evidence" value="ECO:0007669"/>
    <property type="project" value="InterPro"/>
</dbReference>
<gene>
    <name evidence="2" type="ORF">GV789_07005</name>
</gene>
<evidence type="ECO:0000259" key="1">
    <source>
        <dbReference type="PROSITE" id="PS50043"/>
    </source>
</evidence>
<feature type="domain" description="HTH luxR-type" evidence="1">
    <location>
        <begin position="703"/>
        <end position="768"/>
    </location>
</feature>
<dbReference type="RefSeq" id="WP_163828582.1">
    <property type="nucleotide sequence ID" value="NZ_JAAGUZ010000014.1"/>
</dbReference>
<accession>A0A6P1D2I8</accession>
<dbReference type="InterPro" id="IPR058852">
    <property type="entry name" value="HTH_77"/>
</dbReference>
<dbReference type="PANTHER" id="PTHR47691">
    <property type="entry name" value="REGULATOR-RELATED"/>
    <property type="match status" value="1"/>
</dbReference>
<reference evidence="2 3" key="1">
    <citation type="submission" date="2020-01" db="EMBL/GenBank/DDBJ databases">
        <title>Genetics and antimicrobial susceptibilities of Nocardia species isolated from the soil; a comparison with species isolated from humans.</title>
        <authorList>
            <person name="Carrasco G."/>
            <person name="Monzon S."/>
            <person name="Sansegundo M."/>
            <person name="Garcia E."/>
            <person name="Garrido N."/>
            <person name="Medina M.J."/>
            <person name="Villalon P."/>
            <person name="Ramirez-Arocha A.C."/>
            <person name="Jimenez P."/>
            <person name="Cuesta I."/>
            <person name="Valdezate S."/>
        </authorList>
    </citation>
    <scope>NUCLEOTIDE SEQUENCE [LARGE SCALE GENOMIC DNA]</scope>
    <source>
        <strain evidence="2 3">CNM20110639</strain>
    </source>
</reference>
<dbReference type="GO" id="GO:0043531">
    <property type="term" value="F:ADP binding"/>
    <property type="evidence" value="ECO:0007669"/>
    <property type="project" value="InterPro"/>
</dbReference>
<dbReference type="Gene3D" id="1.10.10.10">
    <property type="entry name" value="Winged helix-like DNA-binding domain superfamily/Winged helix DNA-binding domain"/>
    <property type="match status" value="1"/>
</dbReference>
<proteinExistence type="predicted"/>
<dbReference type="SUPFAM" id="SSF46894">
    <property type="entry name" value="C-terminal effector domain of the bipartite response regulators"/>
    <property type="match status" value="1"/>
</dbReference>
<dbReference type="InterPro" id="IPR036388">
    <property type="entry name" value="WH-like_DNA-bd_sf"/>
</dbReference>
<dbReference type="PRINTS" id="PR00038">
    <property type="entry name" value="HTHLUXR"/>
</dbReference>
<dbReference type="InterPro" id="IPR002182">
    <property type="entry name" value="NB-ARC"/>
</dbReference>
<evidence type="ECO:0000313" key="2">
    <source>
        <dbReference type="EMBL" id="NEW44208.1"/>
    </source>
</evidence>
<dbReference type="InterPro" id="IPR011990">
    <property type="entry name" value="TPR-like_helical_dom_sf"/>
</dbReference>
<dbReference type="CDD" id="cd06170">
    <property type="entry name" value="LuxR_C_like"/>
    <property type="match status" value="1"/>
</dbReference>
<dbReference type="Pfam" id="PF00196">
    <property type="entry name" value="GerE"/>
    <property type="match status" value="1"/>
</dbReference>
<dbReference type="Proteomes" id="UP000468928">
    <property type="component" value="Unassembled WGS sequence"/>
</dbReference>
<dbReference type="InterPro" id="IPR016032">
    <property type="entry name" value="Sig_transdc_resp-reg_C-effctor"/>
</dbReference>
<dbReference type="PANTHER" id="PTHR47691:SF3">
    <property type="entry name" value="HTH-TYPE TRANSCRIPTIONAL REGULATOR RV0890C-RELATED"/>
    <property type="match status" value="1"/>
</dbReference>
<dbReference type="InterPro" id="IPR027417">
    <property type="entry name" value="P-loop_NTPase"/>
</dbReference>
<sequence length="768" mass="83953">MPPRTPGTQGNLPAELTQFVGRGREIDEIRQLLPESRLVTLTGIGGVGKTRLAIKVAEEVQRAFDDGVWLVEFGKVREPELIAGTVVSALKLPGQLTRSPLEPLIEFVTTRHLLLVFDNCEHLVDAIASLAESLLRAAPRLRILATSREPVGIGGEVVIPVSPLAIPGDERSPSLRAMLRCDAVALFVDRARSAVPGFELTEDSKVTVARICRRLEGLPLPIELTAARLRAMSPEQILQRLTDRYRLLTGGGRAVPSRQQTLRQCIDWSYDLLTDRERELWARATVFAGGFELDAAEAICGEGLDPGDVLDLVGSLVDKSVLVREACGDVVRYRMLETVREYGLERLHGIGGDTAMRRRHRNWFERLALRAYSGWVGPNQLEWIERLNREQSNLRAALEFCLDESGEVGSAERIAVALYEYWIARQRFSEARYWFGRTLERSSGATLEHLAALCADTLLAAMQADFTSGAERLEQARLLAEGSGEELFGAYVDGASGFLSLFSGDFAGAVTHLEHAVPVFESSGDVLHHVSSLLGLGAACGLLQESDRATACRKQALALTRERGESIYRSYAISQLAYETVERGDLERGAVLVKESLRLAQMLDDRKVVAADLASLALVAAEQRQAERAAVLVGATVSVGESAGGQAATIVELFGHHTRAKKYAARALGQRTYAAMVRRGQDLDIDEAIAYALEEQASAQQHGTVAMAVLTRREKQIAELIAEGLTNRAIAEKLVISPRTAAGHVEHILSKLHFTTRAQVAAWVVGQQ</sequence>
<dbReference type="SUPFAM" id="SSF48452">
    <property type="entry name" value="TPR-like"/>
    <property type="match status" value="1"/>
</dbReference>
<name>A0A6P1D2I8_9NOCA</name>
<comment type="caution">
    <text evidence="2">The sequence shown here is derived from an EMBL/GenBank/DDBJ whole genome shotgun (WGS) entry which is preliminary data.</text>
</comment>
<evidence type="ECO:0000313" key="3">
    <source>
        <dbReference type="Proteomes" id="UP000468928"/>
    </source>
</evidence>
<dbReference type="Gene3D" id="3.40.50.300">
    <property type="entry name" value="P-loop containing nucleotide triphosphate hydrolases"/>
    <property type="match status" value="1"/>
</dbReference>
<dbReference type="PROSITE" id="PS50043">
    <property type="entry name" value="HTH_LUXR_2"/>
    <property type="match status" value="1"/>
</dbReference>